<comment type="catalytic activity">
    <reaction evidence="5 6">
        <text>geranylgeranyl diphosphate + L-cysteinyl-[protein] = S-geranylgeranyl-L-cysteinyl-[protein] + diphosphate</text>
        <dbReference type="Rhea" id="RHEA:21240"/>
        <dbReference type="Rhea" id="RHEA-COMP:10131"/>
        <dbReference type="Rhea" id="RHEA-COMP:11537"/>
        <dbReference type="ChEBI" id="CHEBI:29950"/>
        <dbReference type="ChEBI" id="CHEBI:33019"/>
        <dbReference type="ChEBI" id="CHEBI:57533"/>
        <dbReference type="ChEBI" id="CHEBI:86021"/>
        <dbReference type="EC" id="2.5.1.60"/>
    </reaction>
</comment>
<comment type="similarity">
    <text evidence="1 6">Belongs to the protein prenyltransferase subunit alpha family.</text>
</comment>
<organism evidence="8 9">
    <name type="scientific">Podospora pseudocomata</name>
    <dbReference type="NCBI Taxonomy" id="2093779"/>
    <lineage>
        <taxon>Eukaryota</taxon>
        <taxon>Fungi</taxon>
        <taxon>Dikarya</taxon>
        <taxon>Ascomycota</taxon>
        <taxon>Pezizomycotina</taxon>
        <taxon>Sordariomycetes</taxon>
        <taxon>Sordariomycetidae</taxon>
        <taxon>Sordariales</taxon>
        <taxon>Podosporaceae</taxon>
        <taxon>Podospora</taxon>
    </lineage>
</organism>
<dbReference type="GO" id="GO:0004663">
    <property type="term" value="F:Rab geranylgeranyltransferase activity"/>
    <property type="evidence" value="ECO:0007669"/>
    <property type="project" value="UniProtKB-EC"/>
</dbReference>
<dbReference type="Proteomes" id="UP001323405">
    <property type="component" value="Unassembled WGS sequence"/>
</dbReference>
<dbReference type="Gene3D" id="1.25.40.120">
    <property type="entry name" value="Protein prenylyltransferase"/>
    <property type="match status" value="2"/>
</dbReference>
<protein>
    <recommendedName>
        <fullName evidence="6">Geranylgeranyl transferase type-2 subunit alpha</fullName>
        <ecNumber evidence="6">2.5.1.60</ecNumber>
    </recommendedName>
    <alternativeName>
        <fullName evidence="6">Geranylgeranyl transferase type II subunit alpha</fullName>
    </alternativeName>
</protein>
<keyword evidence="3 6" id="KW-0808">Transferase</keyword>
<dbReference type="GeneID" id="87903143"/>
<keyword evidence="9" id="KW-1185">Reference proteome</keyword>
<comment type="function">
    <text evidence="6">Catalyzes the transfer of a geranyl-geranyl moiety from geranyl-geranyl pyrophosphate to cysteines occuring in specific C-terminal amino acid sequences.</text>
</comment>
<feature type="region of interest" description="Disordered" evidence="7">
    <location>
        <begin position="1"/>
        <end position="26"/>
    </location>
</feature>
<gene>
    <name evidence="8" type="primary">BET4</name>
    <name evidence="8" type="ORF">QC762_0053620</name>
</gene>
<dbReference type="RefSeq" id="XP_062744760.1">
    <property type="nucleotide sequence ID" value="XM_062883525.1"/>
</dbReference>
<evidence type="ECO:0000256" key="1">
    <source>
        <dbReference type="ARBA" id="ARBA00006734"/>
    </source>
</evidence>
<dbReference type="PANTHER" id="PTHR11129">
    <property type="entry name" value="PROTEIN FARNESYLTRANSFERASE ALPHA SUBUNIT/RAB GERANYLGERANYL TRANSFERASE ALPHA SUBUNIT"/>
    <property type="match status" value="1"/>
</dbReference>
<evidence type="ECO:0000256" key="2">
    <source>
        <dbReference type="ARBA" id="ARBA00022602"/>
    </source>
</evidence>
<dbReference type="PANTHER" id="PTHR11129:SF2">
    <property type="entry name" value="GERANYLGERANYL TRANSFERASE TYPE-2 SUBUNIT ALPHA"/>
    <property type="match status" value="1"/>
</dbReference>
<evidence type="ECO:0000256" key="5">
    <source>
        <dbReference type="ARBA" id="ARBA00047658"/>
    </source>
</evidence>
<dbReference type="InterPro" id="IPR002088">
    <property type="entry name" value="Prenyl_trans_a"/>
</dbReference>
<name>A0ABR0GJ47_9PEZI</name>
<evidence type="ECO:0000313" key="9">
    <source>
        <dbReference type="Proteomes" id="UP001323405"/>
    </source>
</evidence>
<keyword evidence="4" id="KW-0677">Repeat</keyword>
<dbReference type="EMBL" id="JAFFHA010000005">
    <property type="protein sequence ID" value="KAK4655785.1"/>
    <property type="molecule type" value="Genomic_DNA"/>
</dbReference>
<dbReference type="SUPFAM" id="SSF48439">
    <property type="entry name" value="Protein prenylyltransferase"/>
    <property type="match status" value="1"/>
</dbReference>
<sequence length="488" mass="56227">MADQGGSQHGIARTTRTRTPAQKQQDLERIQKYRDLESHLRQLVSSSDYSRRETFDLTTTLLKLNPEYYTVWNVRRRTLTSGLFSRRSDGCSCSRACSSSSRSDTTTTCSDESSCSYSTRTPHSQACRRIGRSGIIADQGSDDTAVAQEPTEREDGEAQKKDLDIITSELSFTFGLLLKSPKCYWIWSYRLWTLDQSILLLPVEKAKKIWQDELGLASKMLSMDRRNFHAWGYRRHVVSQLESRELGGDSLVESEFAYTDRMIRADLSNFSAWHSRSTLIPRLLDERGAGEDERRAFLDAELTQIREALNVGPDDQSLWYYHQFLVDNLVSPVRRPTIVPTLTVDQRVDYLLKEITEIKDLLEDYEDVKLIHEALLEYTLGLCQLEKRKPLEHERHDLISWVKKLKELDPMRMGRWVDLERDYGLTELLPGGGGYEYIIILMSLIHLPTVQHPDEMFWLLLVNLKDDLGAHPGPVHIVYLQHAQQSGN</sequence>
<evidence type="ECO:0000313" key="8">
    <source>
        <dbReference type="EMBL" id="KAK4655785.1"/>
    </source>
</evidence>
<evidence type="ECO:0000256" key="7">
    <source>
        <dbReference type="SAM" id="MobiDB-lite"/>
    </source>
</evidence>
<comment type="caution">
    <text evidence="8">The sequence shown here is derived from an EMBL/GenBank/DDBJ whole genome shotgun (WGS) entry which is preliminary data.</text>
</comment>
<evidence type="ECO:0000256" key="6">
    <source>
        <dbReference type="RuleBase" id="RU367120"/>
    </source>
</evidence>
<dbReference type="PROSITE" id="PS51147">
    <property type="entry name" value="PFTA"/>
    <property type="match status" value="3"/>
</dbReference>
<evidence type="ECO:0000256" key="4">
    <source>
        <dbReference type="ARBA" id="ARBA00022737"/>
    </source>
</evidence>
<proteinExistence type="inferred from homology"/>
<evidence type="ECO:0000256" key="3">
    <source>
        <dbReference type="ARBA" id="ARBA00022679"/>
    </source>
</evidence>
<keyword evidence="2 6" id="KW-0637">Prenyltransferase</keyword>
<dbReference type="EC" id="2.5.1.60" evidence="6"/>
<dbReference type="Pfam" id="PF01239">
    <property type="entry name" value="PPTA"/>
    <property type="match status" value="5"/>
</dbReference>
<accession>A0ABR0GJ47</accession>
<reference evidence="8 9" key="1">
    <citation type="journal article" date="2023" name="bioRxiv">
        <title>High-quality genome assemblies of four members of thePodospora anserinaspecies complex.</title>
        <authorList>
            <person name="Ament-Velasquez S.L."/>
            <person name="Vogan A.A."/>
            <person name="Wallerman O."/>
            <person name="Hartmann F."/>
            <person name="Gautier V."/>
            <person name="Silar P."/>
            <person name="Giraud T."/>
            <person name="Johannesson H."/>
        </authorList>
    </citation>
    <scope>NUCLEOTIDE SEQUENCE [LARGE SCALE GENOMIC DNA]</scope>
    <source>
        <strain evidence="8 9">CBS 415.72m</strain>
    </source>
</reference>